<keyword evidence="1" id="KW-0812">Transmembrane</keyword>
<dbReference type="AlphaFoldDB" id="A0A397ZWA9"/>
<name>A0A397ZWA9_BRACM</name>
<feature type="transmembrane region" description="Helical" evidence="1">
    <location>
        <begin position="25"/>
        <end position="47"/>
    </location>
</feature>
<evidence type="ECO:0000256" key="1">
    <source>
        <dbReference type="SAM" id="Phobius"/>
    </source>
</evidence>
<accession>A0A397ZWA9</accession>
<protein>
    <submittedName>
        <fullName evidence="2">Uncharacterized protein</fullName>
    </submittedName>
</protein>
<evidence type="ECO:0000313" key="2">
    <source>
        <dbReference type="EMBL" id="RID69859.1"/>
    </source>
</evidence>
<keyword evidence="1" id="KW-1133">Transmembrane helix</keyword>
<proteinExistence type="predicted"/>
<sequence length="71" mass="7238">MAEFGVGGSASKSRLASCACVSYRFWPLGLVVAVAFSTQLLISLAAVSSGCMAGGSSLCSRPGFLELLFLS</sequence>
<reference evidence="2 3" key="1">
    <citation type="submission" date="2018-06" db="EMBL/GenBank/DDBJ databases">
        <title>WGS assembly of Brassica rapa FPsc.</title>
        <authorList>
            <person name="Bowman J."/>
            <person name="Kohchi T."/>
            <person name="Yamato K."/>
            <person name="Jenkins J."/>
            <person name="Shu S."/>
            <person name="Ishizaki K."/>
            <person name="Yamaoka S."/>
            <person name="Nishihama R."/>
            <person name="Nakamura Y."/>
            <person name="Berger F."/>
            <person name="Adam C."/>
            <person name="Aki S."/>
            <person name="Althoff F."/>
            <person name="Araki T."/>
            <person name="Arteaga-Vazquez M."/>
            <person name="Balasubrmanian S."/>
            <person name="Bauer D."/>
            <person name="Boehm C."/>
            <person name="Briginshaw L."/>
            <person name="Caballero-Perez J."/>
            <person name="Catarino B."/>
            <person name="Chen F."/>
            <person name="Chiyoda S."/>
            <person name="Chovatia M."/>
            <person name="Davies K."/>
            <person name="Delmans M."/>
            <person name="Demura T."/>
            <person name="Dierschke T."/>
            <person name="Dolan L."/>
            <person name="Dorantes-Acosta A."/>
            <person name="Eklund D."/>
            <person name="Florent S."/>
            <person name="Flores-Sandoval E."/>
            <person name="Fujiyama A."/>
            <person name="Fukuzawa H."/>
            <person name="Galik B."/>
            <person name="Grimanelli D."/>
            <person name="Grimwood J."/>
            <person name="Grossniklaus U."/>
            <person name="Hamada T."/>
            <person name="Haseloff J."/>
            <person name="Hetherington A."/>
            <person name="Higo A."/>
            <person name="Hirakawa Y."/>
            <person name="Hundley H."/>
            <person name="Ikeda Y."/>
            <person name="Inoue K."/>
            <person name="Inoue S."/>
            <person name="Ishida S."/>
            <person name="Jia Q."/>
            <person name="Kakita M."/>
            <person name="Kanazawa T."/>
            <person name="Kawai Y."/>
            <person name="Kawashima T."/>
            <person name="Kennedy M."/>
            <person name="Kinose K."/>
            <person name="Kinoshita T."/>
            <person name="Kohara Y."/>
            <person name="Koide E."/>
            <person name="Komatsu K."/>
            <person name="Kopischke S."/>
            <person name="Kubo M."/>
            <person name="Kyozuka J."/>
            <person name="Lagercrantz U."/>
            <person name="Lin S."/>
            <person name="Lindquist E."/>
            <person name="Lipzen A."/>
            <person name="Lu C."/>
            <person name="Luna E."/>
            <person name="Martienssen R."/>
            <person name="Minamino N."/>
            <person name="Mizutani M."/>
            <person name="Mizutani M."/>
            <person name="Mochizuki N."/>
            <person name="Monte I."/>
            <person name="Mosher R."/>
            <person name="Nagasaki H."/>
            <person name="Nakagami H."/>
            <person name="Naramoto S."/>
            <person name="Nishitani K."/>
            <person name="Ohtani M."/>
            <person name="Okamoto T."/>
            <person name="Okumura M."/>
            <person name="Phillips J."/>
            <person name="Pollak B."/>
            <person name="Reinders A."/>
            <person name="Roevekamp M."/>
            <person name="Sano R."/>
            <person name="Sawa S."/>
            <person name="Schmid M."/>
            <person name="Shirakawa M."/>
            <person name="Solano R."/>
            <person name="Spunde A."/>
            <person name="Suetsugu N."/>
            <person name="Sugano S."/>
            <person name="Sugiyama A."/>
            <person name="Sun R."/>
            <person name="Suzuki Y."/>
            <person name="Takenaka M."/>
            <person name="Takezawa D."/>
            <person name="Tomogane H."/>
            <person name="Tsuzuki M."/>
            <person name="Ueda T."/>
            <person name="Umeda M."/>
            <person name="Ward J."/>
            <person name="Watanabe Y."/>
            <person name="Yazaki K."/>
            <person name="Yokoyama R."/>
            <person name="Yoshitake Y."/>
            <person name="Yotsui I."/>
            <person name="Zachgo S."/>
            <person name="Schmutz J."/>
        </authorList>
    </citation>
    <scope>NUCLEOTIDE SEQUENCE [LARGE SCALE GENOMIC DNA]</scope>
    <source>
        <strain evidence="3">cv. B-3</strain>
    </source>
</reference>
<dbReference type="Proteomes" id="UP000264353">
    <property type="component" value="Chromosome A3"/>
</dbReference>
<evidence type="ECO:0000313" key="3">
    <source>
        <dbReference type="Proteomes" id="UP000264353"/>
    </source>
</evidence>
<dbReference type="EMBL" id="CM010630">
    <property type="protein sequence ID" value="RID69859.1"/>
    <property type="molecule type" value="Genomic_DNA"/>
</dbReference>
<gene>
    <name evidence="2" type="ORF">BRARA_C01929</name>
</gene>
<keyword evidence="1" id="KW-0472">Membrane</keyword>
<organism evidence="2 3">
    <name type="scientific">Brassica campestris</name>
    <name type="common">Field mustard</name>
    <dbReference type="NCBI Taxonomy" id="3711"/>
    <lineage>
        <taxon>Eukaryota</taxon>
        <taxon>Viridiplantae</taxon>
        <taxon>Streptophyta</taxon>
        <taxon>Embryophyta</taxon>
        <taxon>Tracheophyta</taxon>
        <taxon>Spermatophyta</taxon>
        <taxon>Magnoliopsida</taxon>
        <taxon>eudicotyledons</taxon>
        <taxon>Gunneridae</taxon>
        <taxon>Pentapetalae</taxon>
        <taxon>rosids</taxon>
        <taxon>malvids</taxon>
        <taxon>Brassicales</taxon>
        <taxon>Brassicaceae</taxon>
        <taxon>Brassiceae</taxon>
        <taxon>Brassica</taxon>
    </lineage>
</organism>